<evidence type="ECO:0000256" key="6">
    <source>
        <dbReference type="ARBA" id="ARBA00023128"/>
    </source>
</evidence>
<accession>A0ABM1MC27</accession>
<evidence type="ECO:0000256" key="1">
    <source>
        <dbReference type="ARBA" id="ARBA00004173"/>
    </source>
</evidence>
<reference evidence="12" key="1">
    <citation type="submission" date="2025-08" db="UniProtKB">
        <authorList>
            <consortium name="RefSeq"/>
        </authorList>
    </citation>
    <scope>IDENTIFICATION</scope>
    <source>
        <tissue evidence="12">Whole Larva</tissue>
    </source>
</reference>
<sequence>MFAIASKQSTLIKAVLRRGLHTSLPGLGSKKPPEQLLTLHGINKDRSEEIPLETSLRYLKSKAYTKTYGEDPVWTLYRRNHAGLFPPKKTRRTCIRAKTISTGNPCPICRDEYLVLHEENIDLLKQFICPHTGSILSYTETGLCQKSHEKLTVAVLRARDLGLIPFDVPFREYDYSHYQRK</sequence>
<dbReference type="Gene3D" id="4.10.640.10">
    <property type="entry name" value="Ribosomal protein S18"/>
    <property type="match status" value="1"/>
</dbReference>
<evidence type="ECO:0000256" key="8">
    <source>
        <dbReference type="ARBA" id="ARBA00032055"/>
    </source>
</evidence>
<dbReference type="GeneID" id="108559379"/>
<evidence type="ECO:0000256" key="10">
    <source>
        <dbReference type="ARBA" id="ARBA00035515"/>
    </source>
</evidence>
<evidence type="ECO:0000256" key="4">
    <source>
        <dbReference type="ARBA" id="ARBA00022946"/>
    </source>
</evidence>
<evidence type="ECO:0000313" key="12">
    <source>
        <dbReference type="RefSeq" id="XP_017772127.1"/>
    </source>
</evidence>
<comment type="subcellular location">
    <subcellularLocation>
        <location evidence="1">Mitochondrion</location>
    </subcellularLocation>
</comment>
<keyword evidence="11" id="KW-1185">Reference proteome</keyword>
<evidence type="ECO:0000256" key="9">
    <source>
        <dbReference type="ARBA" id="ARBA00035130"/>
    </source>
</evidence>
<keyword evidence="6" id="KW-0496">Mitochondrion</keyword>
<keyword evidence="3" id="KW-0597">Phosphoprotein</keyword>
<keyword evidence="4" id="KW-0809">Transit peptide</keyword>
<dbReference type="PANTHER" id="PTHR13329">
    <property type="entry name" value="MITOCHONDRIAL RIBOSOMAL PROTEIN S18B"/>
    <property type="match status" value="1"/>
</dbReference>
<dbReference type="SUPFAM" id="SSF46911">
    <property type="entry name" value="Ribosomal protein S18"/>
    <property type="match status" value="1"/>
</dbReference>
<keyword evidence="7" id="KW-0687">Ribonucleoprotein</keyword>
<protein>
    <recommendedName>
        <fullName evidence="9">Small ribosomal subunit protein mS40</fullName>
    </recommendedName>
    <alternativeName>
        <fullName evidence="8">28S ribosomal protein S18-2, mitochondrial</fullName>
    </alternativeName>
    <alternativeName>
        <fullName evidence="10">28S ribosomal protein S18b, mitochondrial</fullName>
    </alternativeName>
</protein>
<dbReference type="RefSeq" id="XP_017772127.1">
    <property type="nucleotide sequence ID" value="XM_017916638.1"/>
</dbReference>
<keyword evidence="5 12" id="KW-0689">Ribosomal protein</keyword>
<evidence type="ECO:0000256" key="5">
    <source>
        <dbReference type="ARBA" id="ARBA00022980"/>
    </source>
</evidence>
<evidence type="ECO:0000256" key="7">
    <source>
        <dbReference type="ARBA" id="ARBA00023274"/>
    </source>
</evidence>
<dbReference type="GO" id="GO:0005840">
    <property type="term" value="C:ribosome"/>
    <property type="evidence" value="ECO:0007669"/>
    <property type="project" value="UniProtKB-KW"/>
</dbReference>
<evidence type="ECO:0000256" key="2">
    <source>
        <dbReference type="ARBA" id="ARBA00006136"/>
    </source>
</evidence>
<evidence type="ECO:0000313" key="11">
    <source>
        <dbReference type="Proteomes" id="UP000695000"/>
    </source>
</evidence>
<evidence type="ECO:0000256" key="3">
    <source>
        <dbReference type="ARBA" id="ARBA00022553"/>
    </source>
</evidence>
<dbReference type="Pfam" id="PF01084">
    <property type="entry name" value="Ribosomal_S18"/>
    <property type="match status" value="1"/>
</dbReference>
<proteinExistence type="inferred from homology"/>
<name>A0ABM1MC27_NICVS</name>
<dbReference type="InterPro" id="IPR040054">
    <property type="entry name" value="MRPS18B"/>
</dbReference>
<gene>
    <name evidence="12" type="primary">LOC108559379</name>
</gene>
<organism evidence="11 12">
    <name type="scientific">Nicrophorus vespilloides</name>
    <name type="common">Boreal carrion beetle</name>
    <dbReference type="NCBI Taxonomy" id="110193"/>
    <lineage>
        <taxon>Eukaryota</taxon>
        <taxon>Metazoa</taxon>
        <taxon>Ecdysozoa</taxon>
        <taxon>Arthropoda</taxon>
        <taxon>Hexapoda</taxon>
        <taxon>Insecta</taxon>
        <taxon>Pterygota</taxon>
        <taxon>Neoptera</taxon>
        <taxon>Endopterygota</taxon>
        <taxon>Coleoptera</taxon>
        <taxon>Polyphaga</taxon>
        <taxon>Staphyliniformia</taxon>
        <taxon>Silphidae</taxon>
        <taxon>Nicrophorinae</taxon>
        <taxon>Nicrophorus</taxon>
    </lineage>
</organism>
<comment type="similarity">
    <text evidence="2">Belongs to the bacterial ribosomal protein bS18 family. Mitochondrion-specific ribosomal protein mS40 subfamily.</text>
</comment>
<dbReference type="InterPro" id="IPR001648">
    <property type="entry name" value="Ribosomal_bS18"/>
</dbReference>
<dbReference type="PANTHER" id="PTHR13329:SF2">
    <property type="entry name" value="SMALL RIBOSOMAL SUBUNIT PROTEIN MS40"/>
    <property type="match status" value="1"/>
</dbReference>
<dbReference type="InterPro" id="IPR036870">
    <property type="entry name" value="Ribosomal_bS18_sf"/>
</dbReference>
<dbReference type="Proteomes" id="UP000695000">
    <property type="component" value="Unplaced"/>
</dbReference>